<proteinExistence type="inferred from homology"/>
<keyword evidence="5" id="KW-0238">DNA-binding</keyword>
<keyword evidence="7" id="KW-0539">Nucleus</keyword>
<dbReference type="GO" id="GO:0003697">
    <property type="term" value="F:single-stranded DNA binding"/>
    <property type="evidence" value="ECO:0007669"/>
    <property type="project" value="TreeGrafter"/>
</dbReference>
<keyword evidence="6" id="KW-0234">DNA repair</keyword>
<feature type="domain" description="Rad4 beta-hairpin" evidence="8">
    <location>
        <begin position="74"/>
        <end position="126"/>
    </location>
</feature>
<dbReference type="Gene3D" id="3.30.70.2460">
    <property type="entry name" value="Rad4, beta-hairpin domain BHD3"/>
    <property type="match status" value="1"/>
</dbReference>
<dbReference type="Pfam" id="PF10404">
    <property type="entry name" value="BHD_2"/>
    <property type="match status" value="1"/>
</dbReference>
<dbReference type="Gene3D" id="3.90.260.10">
    <property type="entry name" value="Transglutaminase-like"/>
    <property type="match status" value="1"/>
</dbReference>
<keyword evidence="3" id="KW-0597">Phosphoprotein</keyword>
<evidence type="ECO:0000259" key="10">
    <source>
        <dbReference type="SMART" id="SM01032"/>
    </source>
</evidence>
<dbReference type="PANTHER" id="PTHR12135">
    <property type="entry name" value="DNA REPAIR PROTEIN XP-C / RAD4"/>
    <property type="match status" value="1"/>
</dbReference>
<evidence type="ECO:0000256" key="4">
    <source>
        <dbReference type="ARBA" id="ARBA00022763"/>
    </source>
</evidence>
<dbReference type="Proteomes" id="UP000192247">
    <property type="component" value="Unassembled WGS sequence"/>
</dbReference>
<name>A0A1V9XPU1_9ACAR</name>
<dbReference type="FunFam" id="3.30.70.2460:FF:000001">
    <property type="entry name" value="DNA repair protein Rad4 family"/>
    <property type="match status" value="1"/>
</dbReference>
<feature type="domain" description="Rad4 beta-hairpin" evidence="9">
    <location>
        <begin position="128"/>
        <end position="184"/>
    </location>
</feature>
<dbReference type="PANTHER" id="PTHR12135:SF0">
    <property type="entry name" value="DNA REPAIR PROTEIN COMPLEMENTING XP-C CELLS"/>
    <property type="match status" value="1"/>
</dbReference>
<evidence type="ECO:0000313" key="11">
    <source>
        <dbReference type="EMBL" id="OQR75517.1"/>
    </source>
</evidence>
<protein>
    <submittedName>
        <fullName evidence="11">DNA repair protein rhp42-like</fullName>
    </submittedName>
</protein>
<dbReference type="InterPro" id="IPR018325">
    <property type="entry name" value="Rad4/PNGase_transGLS-fold"/>
</dbReference>
<dbReference type="InterPro" id="IPR018327">
    <property type="entry name" value="BHD_2"/>
</dbReference>
<evidence type="ECO:0000256" key="2">
    <source>
        <dbReference type="ARBA" id="ARBA00009525"/>
    </source>
</evidence>
<dbReference type="SMART" id="SM01030">
    <property type="entry name" value="BHD_1"/>
    <property type="match status" value="1"/>
</dbReference>
<dbReference type="AlphaFoldDB" id="A0A1V9XPU1"/>
<dbReference type="Pfam" id="PF03835">
    <property type="entry name" value="Rad4"/>
    <property type="match status" value="1"/>
</dbReference>
<dbReference type="GO" id="GO:0071942">
    <property type="term" value="C:XPC complex"/>
    <property type="evidence" value="ECO:0007669"/>
    <property type="project" value="TreeGrafter"/>
</dbReference>
<dbReference type="Pfam" id="PF10405">
    <property type="entry name" value="BHD_3"/>
    <property type="match status" value="1"/>
</dbReference>
<sequence>MGVHLDQPILYIASIDNEGVMKDLTPKYHLNWLSKGIKLRPEGRFFEDTLAHFAPEEDKEDHIVEQKEVANVHEKQGLPKTIAEYKNHPKYVLVRHLLKFEAIYPRDAEVLGYVNKEAVYPRECVKLLRSKDTWHRYGRQVREGEVAYNVVKARPKWDRRNDVMLKDLPLDVFGEWQTEPYKPPEAKDGRVPRNRFGNVELFHEDMLPAGTAHLKLPGLHRIAEELGIDCVPAVVGFEGVARGCHPVLEGYVVCVEHKETLEAAWLEIQNEDRRRRRERVRKRALKNWRKITHKVMWNNRLNKKYKNNL</sequence>
<comment type="caution">
    <text evidence="11">The sequence shown here is derived from an EMBL/GenBank/DDBJ whole genome shotgun (WGS) entry which is preliminary data.</text>
</comment>
<comment type="subcellular location">
    <subcellularLocation>
        <location evidence="1">Nucleus</location>
    </subcellularLocation>
</comment>
<dbReference type="EMBL" id="MNPL01006280">
    <property type="protein sequence ID" value="OQR75517.1"/>
    <property type="molecule type" value="Genomic_DNA"/>
</dbReference>
<dbReference type="InterPro" id="IPR042488">
    <property type="entry name" value="Rad4_BHD3_sf"/>
</dbReference>
<dbReference type="Pfam" id="PF10403">
    <property type="entry name" value="BHD_1"/>
    <property type="match status" value="1"/>
</dbReference>
<dbReference type="SMART" id="SM01032">
    <property type="entry name" value="BHD_3"/>
    <property type="match status" value="1"/>
</dbReference>
<dbReference type="GO" id="GO:0006298">
    <property type="term" value="P:mismatch repair"/>
    <property type="evidence" value="ECO:0007669"/>
    <property type="project" value="TreeGrafter"/>
</dbReference>
<dbReference type="SMART" id="SM01031">
    <property type="entry name" value="BHD_2"/>
    <property type="match status" value="1"/>
</dbReference>
<evidence type="ECO:0000256" key="1">
    <source>
        <dbReference type="ARBA" id="ARBA00004123"/>
    </source>
</evidence>
<dbReference type="GO" id="GO:0006289">
    <property type="term" value="P:nucleotide-excision repair"/>
    <property type="evidence" value="ECO:0007669"/>
    <property type="project" value="InterPro"/>
</dbReference>
<dbReference type="FunFam" id="2.20.20.110:FF:000001">
    <property type="entry name" value="DNA repair protein complementing XP-C cells"/>
    <property type="match status" value="1"/>
</dbReference>
<evidence type="ECO:0000313" key="12">
    <source>
        <dbReference type="Proteomes" id="UP000192247"/>
    </source>
</evidence>
<evidence type="ECO:0000256" key="6">
    <source>
        <dbReference type="ARBA" id="ARBA00023204"/>
    </source>
</evidence>
<reference evidence="11 12" key="1">
    <citation type="journal article" date="2017" name="Gigascience">
        <title>Draft genome of the honey bee ectoparasitic mite, Tropilaelaps mercedesae, is shaped by the parasitic life history.</title>
        <authorList>
            <person name="Dong X."/>
            <person name="Armstrong S.D."/>
            <person name="Xia D."/>
            <person name="Makepeace B.L."/>
            <person name="Darby A.C."/>
            <person name="Kadowaki T."/>
        </authorList>
    </citation>
    <scope>NUCLEOTIDE SEQUENCE [LARGE SCALE GENOMIC DNA]</scope>
    <source>
        <strain evidence="11">Wuxi-XJTLU</strain>
    </source>
</reference>
<dbReference type="GO" id="GO:0000111">
    <property type="term" value="C:nucleotide-excision repair factor 2 complex"/>
    <property type="evidence" value="ECO:0007669"/>
    <property type="project" value="TreeGrafter"/>
</dbReference>
<evidence type="ECO:0000259" key="8">
    <source>
        <dbReference type="SMART" id="SM01030"/>
    </source>
</evidence>
<organism evidence="11 12">
    <name type="scientific">Tropilaelaps mercedesae</name>
    <dbReference type="NCBI Taxonomy" id="418985"/>
    <lineage>
        <taxon>Eukaryota</taxon>
        <taxon>Metazoa</taxon>
        <taxon>Ecdysozoa</taxon>
        <taxon>Arthropoda</taxon>
        <taxon>Chelicerata</taxon>
        <taxon>Arachnida</taxon>
        <taxon>Acari</taxon>
        <taxon>Parasitiformes</taxon>
        <taxon>Mesostigmata</taxon>
        <taxon>Gamasina</taxon>
        <taxon>Dermanyssoidea</taxon>
        <taxon>Laelapidae</taxon>
        <taxon>Tropilaelaps</taxon>
    </lineage>
</organism>
<dbReference type="OrthoDB" id="300780at2759"/>
<dbReference type="SUPFAM" id="SSF54001">
    <property type="entry name" value="Cysteine proteinases"/>
    <property type="match status" value="1"/>
</dbReference>
<comment type="similarity">
    <text evidence="2">Belongs to the XPC family.</text>
</comment>
<evidence type="ECO:0000256" key="7">
    <source>
        <dbReference type="ARBA" id="ARBA00023242"/>
    </source>
</evidence>
<feature type="domain" description="Rad4 beta-hairpin" evidence="10">
    <location>
        <begin position="191"/>
        <end position="265"/>
    </location>
</feature>
<evidence type="ECO:0000256" key="5">
    <source>
        <dbReference type="ARBA" id="ARBA00023125"/>
    </source>
</evidence>
<keyword evidence="4" id="KW-0227">DNA damage</keyword>
<dbReference type="InterPro" id="IPR018326">
    <property type="entry name" value="Rad4_beta-hairpin_dom1"/>
</dbReference>
<dbReference type="InterPro" id="IPR036985">
    <property type="entry name" value="Transglutaminase-like_sf"/>
</dbReference>
<keyword evidence="12" id="KW-1185">Reference proteome</keyword>
<accession>A0A1V9XPU1</accession>
<gene>
    <name evidence="11" type="ORF">BIW11_03250</name>
</gene>
<dbReference type="InterPro" id="IPR004583">
    <property type="entry name" value="DNA_repair_Rad4"/>
</dbReference>
<dbReference type="GO" id="GO:0005737">
    <property type="term" value="C:cytoplasm"/>
    <property type="evidence" value="ECO:0007669"/>
    <property type="project" value="TreeGrafter"/>
</dbReference>
<evidence type="ECO:0000259" key="9">
    <source>
        <dbReference type="SMART" id="SM01031"/>
    </source>
</evidence>
<dbReference type="InterPro" id="IPR018328">
    <property type="entry name" value="Rad4_beta-hairpin_dom3"/>
</dbReference>
<dbReference type="InterPro" id="IPR038765">
    <property type="entry name" value="Papain-like_cys_pep_sf"/>
</dbReference>
<dbReference type="InParanoid" id="A0A1V9XPU1"/>
<evidence type="ECO:0000256" key="3">
    <source>
        <dbReference type="ARBA" id="ARBA00022553"/>
    </source>
</evidence>
<dbReference type="GO" id="GO:0003684">
    <property type="term" value="F:damaged DNA binding"/>
    <property type="evidence" value="ECO:0007669"/>
    <property type="project" value="InterPro"/>
</dbReference>
<dbReference type="Gene3D" id="2.20.20.110">
    <property type="entry name" value="Rad4, beta-hairpin domain BHD1"/>
    <property type="match status" value="1"/>
</dbReference>
<dbReference type="STRING" id="418985.A0A1V9XPU1"/>